<dbReference type="AlphaFoldDB" id="A0A9Y2IEM5"/>
<dbReference type="RefSeq" id="WP_285969374.1">
    <property type="nucleotide sequence ID" value="NZ_CP127294.1"/>
</dbReference>
<dbReference type="Proteomes" id="UP001236014">
    <property type="component" value="Chromosome"/>
</dbReference>
<sequence length="83" mass="8696">MWLVDALLFAGAIVPRLLSDDNRPTWGELAMGASALSLAAIGLVLLGSATCLNIMTRGAQPWIGLVYLAGNYVYGYLAAPNGD</sequence>
<proteinExistence type="predicted"/>
<keyword evidence="3" id="KW-1185">Reference proteome</keyword>
<organism evidence="2 3">
    <name type="scientific">Amycolatopsis carbonis</name>
    <dbReference type="NCBI Taxonomy" id="715471"/>
    <lineage>
        <taxon>Bacteria</taxon>
        <taxon>Bacillati</taxon>
        <taxon>Actinomycetota</taxon>
        <taxon>Actinomycetes</taxon>
        <taxon>Pseudonocardiales</taxon>
        <taxon>Pseudonocardiaceae</taxon>
        <taxon>Amycolatopsis</taxon>
    </lineage>
</organism>
<accession>A0A9Y2IEM5</accession>
<feature type="transmembrane region" description="Helical" evidence="1">
    <location>
        <begin position="62"/>
        <end position="79"/>
    </location>
</feature>
<keyword evidence="1" id="KW-0472">Membrane</keyword>
<name>A0A9Y2IEM5_9PSEU</name>
<dbReference type="KEGG" id="acab:QRX50_46260"/>
<keyword evidence="1" id="KW-0812">Transmembrane</keyword>
<gene>
    <name evidence="2" type="ORF">QRX50_46260</name>
</gene>
<protein>
    <submittedName>
        <fullName evidence="2">Uncharacterized protein</fullName>
    </submittedName>
</protein>
<evidence type="ECO:0000313" key="3">
    <source>
        <dbReference type="Proteomes" id="UP001236014"/>
    </source>
</evidence>
<keyword evidence="1" id="KW-1133">Transmembrane helix</keyword>
<evidence type="ECO:0000256" key="1">
    <source>
        <dbReference type="SAM" id="Phobius"/>
    </source>
</evidence>
<evidence type="ECO:0000313" key="2">
    <source>
        <dbReference type="EMBL" id="WIX78667.1"/>
    </source>
</evidence>
<reference evidence="2 3" key="1">
    <citation type="submission" date="2023-06" db="EMBL/GenBank/DDBJ databases">
        <authorList>
            <person name="Oyuntsetseg B."/>
            <person name="Kim S.B."/>
        </authorList>
    </citation>
    <scope>NUCLEOTIDE SEQUENCE [LARGE SCALE GENOMIC DNA]</scope>
    <source>
        <strain evidence="2 3">2-15</strain>
    </source>
</reference>
<feature type="transmembrane region" description="Helical" evidence="1">
    <location>
        <begin position="29"/>
        <end position="55"/>
    </location>
</feature>
<dbReference type="EMBL" id="CP127294">
    <property type="protein sequence ID" value="WIX78667.1"/>
    <property type="molecule type" value="Genomic_DNA"/>
</dbReference>